<dbReference type="InterPro" id="IPR013783">
    <property type="entry name" value="Ig-like_fold"/>
</dbReference>
<dbReference type="InterPro" id="IPR013106">
    <property type="entry name" value="Ig_V-set"/>
</dbReference>
<gene>
    <name evidence="5" type="ORF">M91_05917</name>
</gene>
<evidence type="ECO:0000256" key="1">
    <source>
        <dbReference type="ARBA" id="ARBA00022729"/>
    </source>
</evidence>
<evidence type="ECO:0000256" key="2">
    <source>
        <dbReference type="ARBA" id="ARBA00022859"/>
    </source>
</evidence>
<feature type="domain" description="Immunoglobulin V-set" evidence="4">
    <location>
        <begin position="31"/>
        <end position="116"/>
    </location>
</feature>
<dbReference type="AlphaFoldDB" id="L8HMD0"/>
<evidence type="ECO:0000313" key="6">
    <source>
        <dbReference type="Proteomes" id="UP000011080"/>
    </source>
</evidence>
<evidence type="ECO:0000256" key="3">
    <source>
        <dbReference type="SAM" id="SignalP"/>
    </source>
</evidence>
<organism evidence="5 6">
    <name type="scientific">Bos mutus</name>
    <name type="common">wild yak</name>
    <dbReference type="NCBI Taxonomy" id="72004"/>
    <lineage>
        <taxon>Eukaryota</taxon>
        <taxon>Metazoa</taxon>
        <taxon>Chordata</taxon>
        <taxon>Craniata</taxon>
        <taxon>Vertebrata</taxon>
        <taxon>Euteleostomi</taxon>
        <taxon>Mammalia</taxon>
        <taxon>Eutheria</taxon>
        <taxon>Laurasiatheria</taxon>
        <taxon>Artiodactyla</taxon>
        <taxon>Ruminantia</taxon>
        <taxon>Pecora</taxon>
        <taxon>Bovidae</taxon>
        <taxon>Bovinae</taxon>
        <taxon>Bos</taxon>
    </lineage>
</organism>
<dbReference type="PANTHER" id="PTHR23268:SF45">
    <property type="entry name" value="T CELL RECEPTOR BETA VARIABLE 2"/>
    <property type="match status" value="1"/>
</dbReference>
<evidence type="ECO:0000259" key="4">
    <source>
        <dbReference type="Pfam" id="PF07686"/>
    </source>
</evidence>
<dbReference type="GO" id="GO:0007166">
    <property type="term" value="P:cell surface receptor signaling pathway"/>
    <property type="evidence" value="ECO:0007669"/>
    <property type="project" value="TreeGrafter"/>
</dbReference>
<protein>
    <recommendedName>
        <fullName evidence="4">Immunoglobulin V-set domain-containing protein</fullName>
    </recommendedName>
</protein>
<name>L8HMD0_9CETA</name>
<sequence length="118" mass="13368">MDSRLFCWAVLGLLGVSASWRTLGTWCQPEPPPLHHRDGMGCDMRCDPMPGHLCLYWYQQTPGKGMEFLMSIYNKEPSENTHFMEDCFSAQMPDGTYLILKMQPAQPGDLAMFLCAST</sequence>
<dbReference type="InterPro" id="IPR036179">
    <property type="entry name" value="Ig-like_dom_sf"/>
</dbReference>
<dbReference type="EMBL" id="JH892165">
    <property type="protein sequence ID" value="ELR44469.1"/>
    <property type="molecule type" value="Genomic_DNA"/>
</dbReference>
<reference evidence="5 6" key="1">
    <citation type="journal article" date="2012" name="Nat. Genet.">
        <title>The yak genome and adaptation to life at high altitude.</title>
        <authorList>
            <person name="Qiu Q."/>
            <person name="Zhang G."/>
            <person name="Ma T."/>
            <person name="Qian W."/>
            <person name="Wang J."/>
            <person name="Ye Z."/>
            <person name="Cao C."/>
            <person name="Hu Q."/>
            <person name="Kim J."/>
            <person name="Larkin D.M."/>
            <person name="Auvil L."/>
            <person name="Capitanu B."/>
            <person name="Ma J."/>
            <person name="Lewin H.A."/>
            <person name="Qian X."/>
            <person name="Lang Y."/>
            <person name="Zhou R."/>
            <person name="Wang L."/>
            <person name="Wang K."/>
            <person name="Xia J."/>
            <person name="Liao S."/>
            <person name="Pan S."/>
            <person name="Lu X."/>
            <person name="Hou H."/>
            <person name="Wang Y."/>
            <person name="Zang X."/>
            <person name="Yin Y."/>
            <person name="Ma H."/>
            <person name="Zhang J."/>
            <person name="Wang Z."/>
            <person name="Zhang Y."/>
            <person name="Zhang D."/>
            <person name="Yonezawa T."/>
            <person name="Hasegawa M."/>
            <person name="Zhong Y."/>
            <person name="Liu W."/>
            <person name="Zhang Y."/>
            <person name="Huang Z."/>
            <person name="Zhang S."/>
            <person name="Long R."/>
            <person name="Yang H."/>
            <person name="Wang J."/>
            <person name="Lenstra J.A."/>
            <person name="Cooper D.N."/>
            <person name="Wu Y."/>
            <person name="Wang J."/>
            <person name="Shi P."/>
            <person name="Wang J."/>
            <person name="Liu J."/>
        </authorList>
    </citation>
    <scope>NUCLEOTIDE SEQUENCE [LARGE SCALE GENOMIC DNA]</scope>
    <source>
        <strain evidence="6">yakQH1</strain>
    </source>
</reference>
<dbReference type="Proteomes" id="UP000011080">
    <property type="component" value="Unassembled WGS sequence"/>
</dbReference>
<evidence type="ECO:0000313" key="5">
    <source>
        <dbReference type="EMBL" id="ELR44469.1"/>
    </source>
</evidence>
<accession>L8HMD0</accession>
<dbReference type="Pfam" id="PF07686">
    <property type="entry name" value="V-set"/>
    <property type="match status" value="1"/>
</dbReference>
<keyword evidence="2" id="KW-0391">Immunity</keyword>
<dbReference type="GO" id="GO:0002376">
    <property type="term" value="P:immune system process"/>
    <property type="evidence" value="ECO:0007669"/>
    <property type="project" value="UniProtKB-KW"/>
</dbReference>
<feature type="signal peptide" evidence="3">
    <location>
        <begin position="1"/>
        <end position="18"/>
    </location>
</feature>
<dbReference type="PANTHER" id="PTHR23268">
    <property type="entry name" value="T-CELL RECEPTOR BETA CHAIN"/>
    <property type="match status" value="1"/>
</dbReference>
<dbReference type="SUPFAM" id="SSF48726">
    <property type="entry name" value="Immunoglobulin"/>
    <property type="match status" value="1"/>
</dbReference>
<keyword evidence="1 3" id="KW-0732">Signal</keyword>
<feature type="chain" id="PRO_5003991246" description="Immunoglobulin V-set domain-containing protein" evidence="3">
    <location>
        <begin position="19"/>
        <end position="118"/>
    </location>
</feature>
<dbReference type="InterPro" id="IPR050413">
    <property type="entry name" value="TCR_beta_variable"/>
</dbReference>
<dbReference type="GO" id="GO:0005886">
    <property type="term" value="C:plasma membrane"/>
    <property type="evidence" value="ECO:0007669"/>
    <property type="project" value="TreeGrafter"/>
</dbReference>
<dbReference type="Gene3D" id="2.60.40.10">
    <property type="entry name" value="Immunoglobulins"/>
    <property type="match status" value="1"/>
</dbReference>
<feature type="non-terminal residue" evidence="5">
    <location>
        <position position="118"/>
    </location>
</feature>
<proteinExistence type="predicted"/>